<sequence>MRKNYCWVILLGILLVAGGPARAQLLGYQFQAQAGTYLPLGTGATRLPDLEADEAVVNGVPLGFSFVMNGQFFTKAGVSSNGWLSLAPTPVQFAIPYSTSLYLGGAGSGRTIAPLWADLSGSGGRAFYQTTGTAPNRVFTMEWRDFRWDKQATQAVVSFQARLYEGSNRIEFSYRPEAGSVSSSTPMAQARAGLTTGPYSSTVNYIMLSDLGASPQLNPSNYEGTLLKPAGGQLYRFTPSPNTIPDCPVATSPQLRRLTHTTATVDWVLDRTLDVGRRVHYGPRGFVLGSAADKVAPVLPGDTAQLTGLLPSTDYEFLVEVDCGTSTALTRSTRGRFRTYTPPSNDEGSRAIWVPVLGSVRYTQLTGGRCADASTSLPATAACGTPTEIVRDVWYAFRATEASHQLVMQGYTAQEPYVVDVRDGYGPSSRSLFCGLNTAAAPLVVGSLAVGQPYFIRIYPLRPEHYSFQLAVLGHNTTPPANDNCTTAQVLPVDPVPGSQPGTTGTVRHATASNLGLFGTGSCSASTTDNSRDVFYQFVAPGPAAEVQLRPAFTAGVDVLSSCTSVLPSYRDCITVEAGKLGRLALTGLTTGATYYLRVYNASEVVDLIDAAFAIAVSAPPGIPINDECAGAVVLPVTAPLVVGATGTFNGATASGLAPPATLCYAPRSNTNPYTAPAAASDVWYRFTATSTTHALQLHATSDAVLEVLRTTAGSPCAPGAPVQRLACAVAHAEDPLYGRFYVGEKPPLPARLLLTSLSVGETYWVRAFPLAAPTATRPAGKYSFELSLNTWAAPANDEPAAAVPVAVSPTAQPCASPVAFTLDGATPSFPAAGGSAWTERDVWFSFVAPPATGGRSYSSVLLWLGENQLHMMQGGIELRDGTTRAARILESQQWGPFAQLVGPGLSYNRLTPGQTYYVRFYSSLTNPEPLTQFSFCLTVALNDEPCDALPLPLSASGQCTQPVVGTLFGATPSRINPGLGLAVPNCSAETVYDVWYRVVPTSSAFFLRTDDVTVGQARLYKLATPGGACAEALELVSCQASQAVTVEPRALGTVLFDNLTPGQPYYLAVANQGGAGDNRKVSFTLCAQSAVSLPTRGAAGRAAGSAWPNPVAAGEALHLRLPADLPRPAAVRAQWLTAQGQELPGAAAAQYAPVAGELALPTTGRAPGLYLLRLWLPDGQPLPVYRVVVQ</sequence>
<keyword evidence="3" id="KW-1185">Reference proteome</keyword>
<evidence type="ECO:0000313" key="3">
    <source>
        <dbReference type="Proteomes" id="UP000298471"/>
    </source>
</evidence>
<organism evidence="2 3">
    <name type="scientific">Hymenobacter metallicola</name>
    <dbReference type="NCBI Taxonomy" id="2563114"/>
    <lineage>
        <taxon>Bacteria</taxon>
        <taxon>Pseudomonadati</taxon>
        <taxon>Bacteroidota</taxon>
        <taxon>Cytophagia</taxon>
        <taxon>Cytophagales</taxon>
        <taxon>Hymenobacteraceae</taxon>
        <taxon>Hymenobacter</taxon>
    </lineage>
</organism>
<dbReference type="Proteomes" id="UP000298471">
    <property type="component" value="Unassembled WGS sequence"/>
</dbReference>
<evidence type="ECO:0000259" key="1">
    <source>
        <dbReference type="Pfam" id="PF23759"/>
    </source>
</evidence>
<accession>A0A4Z0Q1J4</accession>
<protein>
    <recommendedName>
        <fullName evidence="1">T9SS-like galactose binding domain-containing protein</fullName>
    </recommendedName>
</protein>
<dbReference type="EMBL" id="SRMB01000005">
    <property type="protein sequence ID" value="TGE23043.1"/>
    <property type="molecule type" value="Genomic_DNA"/>
</dbReference>
<dbReference type="RefSeq" id="WP_135398027.1">
    <property type="nucleotide sequence ID" value="NZ_SRMB01000005.1"/>
</dbReference>
<dbReference type="Pfam" id="PF23759">
    <property type="entry name" value="GBD_T9SS_assoc"/>
    <property type="match status" value="1"/>
</dbReference>
<gene>
    <name evidence="2" type="ORF">E5K02_22070</name>
</gene>
<evidence type="ECO:0000313" key="2">
    <source>
        <dbReference type="EMBL" id="TGE23043.1"/>
    </source>
</evidence>
<proteinExistence type="predicted"/>
<dbReference type="AlphaFoldDB" id="A0A4Z0Q1J4"/>
<feature type="domain" description="T9SS-like galactose binding" evidence="1">
    <location>
        <begin position="481"/>
        <end position="606"/>
    </location>
</feature>
<dbReference type="OrthoDB" id="860722at2"/>
<name>A0A4Z0Q1J4_9BACT</name>
<reference evidence="2 3" key="1">
    <citation type="submission" date="2019-04" db="EMBL/GenBank/DDBJ databases">
        <authorList>
            <person name="Feng G."/>
            <person name="Zhang J."/>
            <person name="Zhu H."/>
        </authorList>
    </citation>
    <scope>NUCLEOTIDE SEQUENCE [LARGE SCALE GENOMIC DNA]</scope>
    <source>
        <strain evidence="2 3">9PBR-1</strain>
    </source>
</reference>
<dbReference type="InterPro" id="IPR056600">
    <property type="entry name" value="GBD_T9SS_assoc"/>
</dbReference>
<comment type="caution">
    <text evidence="2">The sequence shown here is derived from an EMBL/GenBank/DDBJ whole genome shotgun (WGS) entry which is preliminary data.</text>
</comment>